<dbReference type="GO" id="GO:0007018">
    <property type="term" value="P:microtubule-based movement"/>
    <property type="evidence" value="ECO:0007669"/>
    <property type="project" value="InterPro"/>
</dbReference>
<feature type="region of interest" description="Disordered" evidence="9">
    <location>
        <begin position="45"/>
        <end position="64"/>
    </location>
</feature>
<sequence>MRREDVNENFKVVIRIRPPLEREIDQDFVNIVRVDDDRQLTISENVALETQQRSQKKGTEPQPEAMMYNSHSFTFDHVYDQRARQVDVYNHTARDAVRSTLAGYNATIIAYGQTGTGKTFTMEGHSSSPEDRGIIPRATEDIFNYIQQFSNQNDNHPKTKASYLQIYNENISDLLSPDGSNLQIREEKQKGVYVDKLKEFVVKTPQDIYALMERGAQIRATGSTRLNELSSRSHAVFIIICEQSETRMVDDGDYDSHEGEMRQSFKIGKLNLVDLAGSERVRYSGATGQRLEESKKINQSLSCLGNVIAALTDPRGRQHIPYRDSKLTRLLEDSLGGNCKTTMMAMISPALEAFSESLSTLKFAYRAKSIKNEAQVNEDLDHKMLLRKYERELKQLRLELEKKSRNVVDKKRLLELEEQKRRAEEDKLAAITALEQRSRAFLKEQKMKRYLEQRITFMENELVVGLGEKMQETPAFRKLLKQEYDRVQKKYENTLAELERERQSIEEDKAQVDRYKQLLLKQRDIMIALTGRLNERDETILALQEELDAYDHHQKMLEDALDRKTAALIHSQRMSHEGPASVNTTTPAEEAQFAGILNRTGDYASDEGTEPTSGKDLPVNGSASKIGDLQSKLQRSYLENETLMTQYRQMEEDNKRLRQRLLQVTKGPIIPDASTPSLESVVAVVDSQKQQIYGLKQQCITKEKEKQALKTILETRMKPMMETIRKNTEANITDDSEVNTVTMKTIIGMTRLVEASIEALTIKAQSS</sequence>
<proteinExistence type="inferred from homology"/>
<dbReference type="GO" id="GO:0003777">
    <property type="term" value="F:microtubule motor activity"/>
    <property type="evidence" value="ECO:0007669"/>
    <property type="project" value="InterPro"/>
</dbReference>
<comment type="caution">
    <text evidence="11">The sequence shown here is derived from an EMBL/GenBank/DDBJ whole genome shotgun (WGS) entry which is preliminary data.</text>
</comment>
<evidence type="ECO:0000256" key="5">
    <source>
        <dbReference type="ARBA" id="ARBA00023175"/>
    </source>
</evidence>
<keyword evidence="1 7" id="KW-0493">Microtubule</keyword>
<dbReference type="Gene3D" id="3.40.850.10">
    <property type="entry name" value="Kinesin motor domain"/>
    <property type="match status" value="1"/>
</dbReference>
<keyword evidence="2 6" id="KW-0547">Nucleotide-binding</keyword>
<dbReference type="InterPro" id="IPR027640">
    <property type="entry name" value="Kinesin-like_fam"/>
</dbReference>
<dbReference type="Pfam" id="PF00225">
    <property type="entry name" value="Kinesin"/>
    <property type="match status" value="1"/>
</dbReference>
<dbReference type="AlphaFoldDB" id="A0AAW2Z7M0"/>
<keyword evidence="12" id="KW-1185">Reference proteome</keyword>
<evidence type="ECO:0000259" key="10">
    <source>
        <dbReference type="PROSITE" id="PS50067"/>
    </source>
</evidence>
<keyword evidence="5 6" id="KW-0505">Motor protein</keyword>
<evidence type="ECO:0000256" key="2">
    <source>
        <dbReference type="ARBA" id="ARBA00022741"/>
    </source>
</evidence>
<feature type="coiled-coil region" evidence="8">
    <location>
        <begin position="640"/>
        <end position="667"/>
    </location>
</feature>
<dbReference type="InterPro" id="IPR036961">
    <property type="entry name" value="Kinesin_motor_dom_sf"/>
</dbReference>
<dbReference type="GO" id="GO:0005874">
    <property type="term" value="C:microtubule"/>
    <property type="evidence" value="ECO:0007669"/>
    <property type="project" value="UniProtKB-KW"/>
</dbReference>
<evidence type="ECO:0000256" key="1">
    <source>
        <dbReference type="ARBA" id="ARBA00022701"/>
    </source>
</evidence>
<evidence type="ECO:0000256" key="4">
    <source>
        <dbReference type="ARBA" id="ARBA00023054"/>
    </source>
</evidence>
<dbReference type="GO" id="GO:0005524">
    <property type="term" value="F:ATP binding"/>
    <property type="evidence" value="ECO:0007669"/>
    <property type="project" value="UniProtKB-UniRule"/>
</dbReference>
<dbReference type="InterPro" id="IPR027417">
    <property type="entry name" value="P-loop_NTPase"/>
</dbReference>
<evidence type="ECO:0000313" key="12">
    <source>
        <dbReference type="Proteomes" id="UP001431209"/>
    </source>
</evidence>
<dbReference type="PANTHER" id="PTHR47968">
    <property type="entry name" value="CENTROMERE PROTEIN E"/>
    <property type="match status" value="1"/>
</dbReference>
<feature type="domain" description="Kinesin motor" evidence="10">
    <location>
        <begin position="9"/>
        <end position="370"/>
    </location>
</feature>
<dbReference type="CDD" id="cd00106">
    <property type="entry name" value="KISc"/>
    <property type="match status" value="1"/>
</dbReference>
<dbReference type="InterPro" id="IPR001752">
    <property type="entry name" value="Kinesin_motor_dom"/>
</dbReference>
<evidence type="ECO:0000313" key="11">
    <source>
        <dbReference type="EMBL" id="KAL0485807.1"/>
    </source>
</evidence>
<dbReference type="PROSITE" id="PS50067">
    <property type="entry name" value="KINESIN_MOTOR_2"/>
    <property type="match status" value="1"/>
</dbReference>
<feature type="coiled-coil region" evidence="8">
    <location>
        <begin position="386"/>
        <end position="434"/>
    </location>
</feature>
<name>A0AAW2Z7M0_9EUKA</name>
<dbReference type="SUPFAM" id="SSF52540">
    <property type="entry name" value="P-loop containing nucleoside triphosphate hydrolases"/>
    <property type="match status" value="1"/>
</dbReference>
<reference evidence="11 12" key="1">
    <citation type="submission" date="2024-03" db="EMBL/GenBank/DDBJ databases">
        <title>The Acrasis kona genome and developmental transcriptomes reveal deep origins of eukaryotic multicellular pathways.</title>
        <authorList>
            <person name="Sheikh S."/>
            <person name="Fu C.-J."/>
            <person name="Brown M.W."/>
            <person name="Baldauf S.L."/>
        </authorList>
    </citation>
    <scope>NUCLEOTIDE SEQUENCE [LARGE SCALE GENOMIC DNA]</scope>
    <source>
        <strain evidence="11 12">ATCC MYA-3509</strain>
    </source>
</reference>
<feature type="region of interest" description="Disordered" evidence="9">
    <location>
        <begin position="601"/>
        <end position="624"/>
    </location>
</feature>
<evidence type="ECO:0000256" key="6">
    <source>
        <dbReference type="PROSITE-ProRule" id="PRU00283"/>
    </source>
</evidence>
<dbReference type="Proteomes" id="UP001431209">
    <property type="component" value="Unassembled WGS sequence"/>
</dbReference>
<dbReference type="SMART" id="SM00129">
    <property type="entry name" value="KISc"/>
    <property type="match status" value="1"/>
</dbReference>
<dbReference type="FunFam" id="3.40.850.10:FF:000083">
    <property type="entry name" value="Kinesin-like protein"/>
    <property type="match status" value="1"/>
</dbReference>
<evidence type="ECO:0000256" key="9">
    <source>
        <dbReference type="SAM" id="MobiDB-lite"/>
    </source>
</evidence>
<feature type="binding site" evidence="6">
    <location>
        <begin position="112"/>
        <end position="119"/>
    </location>
    <ligand>
        <name>ATP</name>
        <dbReference type="ChEBI" id="CHEBI:30616"/>
    </ligand>
</feature>
<keyword evidence="4 8" id="KW-0175">Coiled coil</keyword>
<dbReference type="InterPro" id="IPR019821">
    <property type="entry name" value="Kinesin_motor_CS"/>
</dbReference>
<dbReference type="GO" id="GO:0008017">
    <property type="term" value="F:microtubule binding"/>
    <property type="evidence" value="ECO:0007669"/>
    <property type="project" value="InterPro"/>
</dbReference>
<evidence type="ECO:0000256" key="3">
    <source>
        <dbReference type="ARBA" id="ARBA00022840"/>
    </source>
</evidence>
<dbReference type="PANTHER" id="PTHR47968:SF36">
    <property type="entry name" value="KINESIN HEAVY CHAIN ISOFORM X1"/>
    <property type="match status" value="1"/>
</dbReference>
<dbReference type="EMBL" id="JAOPGA020001169">
    <property type="protein sequence ID" value="KAL0485807.1"/>
    <property type="molecule type" value="Genomic_DNA"/>
</dbReference>
<evidence type="ECO:0000256" key="7">
    <source>
        <dbReference type="RuleBase" id="RU000394"/>
    </source>
</evidence>
<gene>
    <name evidence="11" type="ORF">AKO1_003352</name>
</gene>
<dbReference type="PROSITE" id="PS00411">
    <property type="entry name" value="KINESIN_MOTOR_1"/>
    <property type="match status" value="1"/>
</dbReference>
<keyword evidence="3 6" id="KW-0067">ATP-binding</keyword>
<dbReference type="PRINTS" id="PR00380">
    <property type="entry name" value="KINESINHEAVY"/>
</dbReference>
<evidence type="ECO:0000256" key="8">
    <source>
        <dbReference type="SAM" id="Coils"/>
    </source>
</evidence>
<feature type="coiled-coil region" evidence="8">
    <location>
        <begin position="477"/>
        <end position="518"/>
    </location>
</feature>
<organism evidence="11 12">
    <name type="scientific">Acrasis kona</name>
    <dbReference type="NCBI Taxonomy" id="1008807"/>
    <lineage>
        <taxon>Eukaryota</taxon>
        <taxon>Discoba</taxon>
        <taxon>Heterolobosea</taxon>
        <taxon>Tetramitia</taxon>
        <taxon>Eutetramitia</taxon>
        <taxon>Acrasidae</taxon>
        <taxon>Acrasis</taxon>
    </lineage>
</organism>
<protein>
    <recommendedName>
        <fullName evidence="7">Kinesin-like protein</fullName>
    </recommendedName>
</protein>
<comment type="similarity">
    <text evidence="6 7">Belongs to the TRAFAC class myosin-kinesin ATPase superfamily. Kinesin family.</text>
</comment>
<accession>A0AAW2Z7M0</accession>